<dbReference type="Proteomes" id="UP001218188">
    <property type="component" value="Unassembled WGS sequence"/>
</dbReference>
<feature type="region of interest" description="Disordered" evidence="1">
    <location>
        <begin position="1"/>
        <end position="234"/>
    </location>
</feature>
<reference evidence="2" key="1">
    <citation type="submission" date="2023-03" db="EMBL/GenBank/DDBJ databases">
        <title>Massive genome expansion in bonnet fungi (Mycena s.s.) driven by repeated elements and novel gene families across ecological guilds.</title>
        <authorList>
            <consortium name="Lawrence Berkeley National Laboratory"/>
            <person name="Harder C.B."/>
            <person name="Miyauchi S."/>
            <person name="Viragh M."/>
            <person name="Kuo A."/>
            <person name="Thoen E."/>
            <person name="Andreopoulos B."/>
            <person name="Lu D."/>
            <person name="Skrede I."/>
            <person name="Drula E."/>
            <person name="Henrissat B."/>
            <person name="Morin E."/>
            <person name="Kohler A."/>
            <person name="Barry K."/>
            <person name="LaButti K."/>
            <person name="Morin E."/>
            <person name="Salamov A."/>
            <person name="Lipzen A."/>
            <person name="Mereny Z."/>
            <person name="Hegedus B."/>
            <person name="Baldrian P."/>
            <person name="Stursova M."/>
            <person name="Weitz H."/>
            <person name="Taylor A."/>
            <person name="Grigoriev I.V."/>
            <person name="Nagy L.G."/>
            <person name="Martin F."/>
            <person name="Kauserud H."/>
        </authorList>
    </citation>
    <scope>NUCLEOTIDE SEQUENCE</scope>
    <source>
        <strain evidence="2">CBHHK200</strain>
    </source>
</reference>
<feature type="compositionally biased region" description="Basic and acidic residues" evidence="1">
    <location>
        <begin position="119"/>
        <end position="140"/>
    </location>
</feature>
<feature type="compositionally biased region" description="Basic residues" evidence="1">
    <location>
        <begin position="149"/>
        <end position="158"/>
    </location>
</feature>
<keyword evidence="3" id="KW-1185">Reference proteome</keyword>
<evidence type="ECO:0000313" key="2">
    <source>
        <dbReference type="EMBL" id="KAJ7026270.1"/>
    </source>
</evidence>
<comment type="caution">
    <text evidence="2">The sequence shown here is derived from an EMBL/GenBank/DDBJ whole genome shotgun (WGS) entry which is preliminary data.</text>
</comment>
<feature type="compositionally biased region" description="Basic and acidic residues" evidence="1">
    <location>
        <begin position="212"/>
        <end position="230"/>
    </location>
</feature>
<evidence type="ECO:0000313" key="3">
    <source>
        <dbReference type="Proteomes" id="UP001218188"/>
    </source>
</evidence>
<gene>
    <name evidence="2" type="ORF">C8F04DRAFT_117652</name>
</gene>
<sequence>MAIESNRPRTPSRSRSRSRLESEVADPLFLFSPSRPSVNDGPIEASTSAVVDEELQAASQRATAQSSPLSSPPAQKRSPPRPDSPDSPPSAQSSPSSQLHDDRDPALALALPESRYSFRRREERQQRPYKYDNAKYEKQFSHYPEALVRKHSLRRHQRRDQDYEDDQTQAFEPGNDVEERRRGRSRSPHRTERTWADDHLPALPSSDEEVDETRRAAKKLEKEKKQETKVVKRGRTKAKPFPLVNNDSVSDNAPKVCTFSHLFDLYSTQLDSLPPVIWTTS</sequence>
<proteinExistence type="predicted"/>
<dbReference type="EMBL" id="JARJCM010000140">
    <property type="protein sequence ID" value="KAJ7026270.1"/>
    <property type="molecule type" value="Genomic_DNA"/>
</dbReference>
<organism evidence="2 3">
    <name type="scientific">Mycena alexandri</name>
    <dbReference type="NCBI Taxonomy" id="1745969"/>
    <lineage>
        <taxon>Eukaryota</taxon>
        <taxon>Fungi</taxon>
        <taxon>Dikarya</taxon>
        <taxon>Basidiomycota</taxon>
        <taxon>Agaricomycotina</taxon>
        <taxon>Agaricomycetes</taxon>
        <taxon>Agaricomycetidae</taxon>
        <taxon>Agaricales</taxon>
        <taxon>Marasmiineae</taxon>
        <taxon>Mycenaceae</taxon>
        <taxon>Mycena</taxon>
    </lineage>
</organism>
<accession>A0AAD6WVF0</accession>
<evidence type="ECO:0000256" key="1">
    <source>
        <dbReference type="SAM" id="MobiDB-lite"/>
    </source>
</evidence>
<protein>
    <submittedName>
        <fullName evidence="2">Uncharacterized protein</fullName>
    </submittedName>
</protein>
<dbReference type="AlphaFoldDB" id="A0AAD6WVF0"/>
<feature type="compositionally biased region" description="Low complexity" evidence="1">
    <location>
        <begin position="89"/>
        <end position="98"/>
    </location>
</feature>
<feature type="compositionally biased region" description="Low complexity" evidence="1">
    <location>
        <begin position="56"/>
        <end position="73"/>
    </location>
</feature>
<name>A0AAD6WVF0_9AGAR</name>
<feature type="compositionally biased region" description="Basic and acidic residues" evidence="1">
    <location>
        <begin position="189"/>
        <end position="200"/>
    </location>
</feature>